<sequence>MYILNDVCMVWTQQYTLYYATAMSHAATVKLQCQIDQMEFQLECRSVVVSIGRVDRFYAHLASLAICNLVAWPAAYQVARRRGVPCNNPSLLLSAGAKYLFDATHLVHDDVYYIDPVSALLNNGLVSIRWGRRHGYMLDNQLWRILQYGVEDDTRKPRHLASAIPLVH</sequence>
<dbReference type="EMBL" id="CAADRA010005561">
    <property type="protein sequence ID" value="VFT91255.1"/>
    <property type="molecule type" value="Genomic_DNA"/>
</dbReference>
<keyword evidence="7" id="KW-1185">Reference proteome</keyword>
<dbReference type="AlphaFoldDB" id="A0A485KH63"/>
<dbReference type="EMBL" id="CAADRA010002148">
    <property type="protein sequence ID" value="VFT82748.1"/>
    <property type="molecule type" value="Genomic_DNA"/>
</dbReference>
<organism evidence="4 7">
    <name type="scientific">Aphanomyces stellatus</name>
    <dbReference type="NCBI Taxonomy" id="120398"/>
    <lineage>
        <taxon>Eukaryota</taxon>
        <taxon>Sar</taxon>
        <taxon>Stramenopiles</taxon>
        <taxon>Oomycota</taxon>
        <taxon>Saprolegniomycetes</taxon>
        <taxon>Saprolegniales</taxon>
        <taxon>Verrucalvaceae</taxon>
        <taxon>Aphanomyces</taxon>
    </lineage>
</organism>
<reference evidence="1" key="2">
    <citation type="submission" date="2019-06" db="EMBL/GenBank/DDBJ databases">
        <title>Genomics analysis of Aphanomyces spp. identifies a new class of oomycete effector associated with host adaptation.</title>
        <authorList>
            <person name="Gaulin E."/>
        </authorList>
    </citation>
    <scope>NUCLEOTIDE SEQUENCE</scope>
    <source>
        <strain evidence="1">CBS 578.67</strain>
    </source>
</reference>
<evidence type="ECO:0000313" key="4">
    <source>
        <dbReference type="EMBL" id="VFT82748.1"/>
    </source>
</evidence>
<gene>
    <name evidence="4" type="primary">Aste57867_5709</name>
    <name evidence="6" type="synonym">Aste57867_14433</name>
    <name evidence="5" type="synonym">Aste57867_7081</name>
    <name evidence="3" type="ORF">As57867_005696</name>
    <name evidence="2" type="ORF">As57867_007058</name>
    <name evidence="1" type="ORF">As57867_014379</name>
    <name evidence="6" type="ORF">ASTE57867_14433</name>
    <name evidence="4" type="ORF">ASTE57867_5709</name>
    <name evidence="5" type="ORF">ASTE57867_7081</name>
</gene>
<dbReference type="EMBL" id="VJMH01005540">
    <property type="protein sequence ID" value="KAF0694757.1"/>
    <property type="molecule type" value="Genomic_DNA"/>
</dbReference>
<evidence type="ECO:0000313" key="1">
    <source>
        <dbReference type="EMBL" id="KAF0694757.1"/>
    </source>
</evidence>
<evidence type="ECO:0000313" key="2">
    <source>
        <dbReference type="EMBL" id="KAF0705273.1"/>
    </source>
</evidence>
<dbReference type="EMBL" id="VJMH01003638">
    <property type="protein sequence ID" value="KAF0705273.1"/>
    <property type="molecule type" value="Genomic_DNA"/>
</dbReference>
<dbReference type="EMBL" id="CAADRA010003650">
    <property type="protein sequence ID" value="VFT84020.1"/>
    <property type="molecule type" value="Genomic_DNA"/>
</dbReference>
<dbReference type="EMBL" id="VJMH01002146">
    <property type="protein sequence ID" value="KAF0709917.1"/>
    <property type="molecule type" value="Genomic_DNA"/>
</dbReference>
<evidence type="ECO:0000313" key="7">
    <source>
        <dbReference type="Proteomes" id="UP000332933"/>
    </source>
</evidence>
<evidence type="ECO:0000313" key="3">
    <source>
        <dbReference type="EMBL" id="KAF0709917.1"/>
    </source>
</evidence>
<accession>A0A485KH63</accession>
<protein>
    <submittedName>
        <fullName evidence="6">Aste57867_14433 protein</fullName>
    </submittedName>
    <submittedName>
        <fullName evidence="4">Aste57867_5709 protein</fullName>
    </submittedName>
    <submittedName>
        <fullName evidence="5">Aste57867_7081 protein</fullName>
    </submittedName>
</protein>
<evidence type="ECO:0000313" key="6">
    <source>
        <dbReference type="EMBL" id="VFT91255.1"/>
    </source>
</evidence>
<name>A0A485KH63_9STRA</name>
<proteinExistence type="predicted"/>
<reference evidence="4 7" key="1">
    <citation type="submission" date="2019-03" db="EMBL/GenBank/DDBJ databases">
        <authorList>
            <person name="Gaulin E."/>
            <person name="Dumas B."/>
        </authorList>
    </citation>
    <scope>NUCLEOTIDE SEQUENCE [LARGE SCALE GENOMIC DNA]</scope>
    <source>
        <strain evidence="4">CBS 568.67</strain>
    </source>
</reference>
<dbReference type="Proteomes" id="UP000332933">
    <property type="component" value="Unassembled WGS sequence"/>
</dbReference>
<evidence type="ECO:0000313" key="5">
    <source>
        <dbReference type="EMBL" id="VFT84020.1"/>
    </source>
</evidence>